<organism evidence="2 3">
    <name type="scientific">Knoellia flava TL1</name>
    <dbReference type="NCBI Taxonomy" id="1385518"/>
    <lineage>
        <taxon>Bacteria</taxon>
        <taxon>Bacillati</taxon>
        <taxon>Actinomycetota</taxon>
        <taxon>Actinomycetes</taxon>
        <taxon>Micrococcales</taxon>
        <taxon>Intrasporangiaceae</taxon>
        <taxon>Knoellia</taxon>
    </lineage>
</organism>
<dbReference type="InterPro" id="IPR008254">
    <property type="entry name" value="Flavodoxin/NO_synth"/>
</dbReference>
<gene>
    <name evidence="2" type="ORF">N798_00855</name>
</gene>
<dbReference type="EMBL" id="AVPI01000001">
    <property type="protein sequence ID" value="KGN35823.1"/>
    <property type="molecule type" value="Genomic_DNA"/>
</dbReference>
<evidence type="ECO:0000259" key="1">
    <source>
        <dbReference type="PROSITE" id="PS50902"/>
    </source>
</evidence>
<comment type="caution">
    <text evidence="2">The sequence shown here is derived from an EMBL/GenBank/DDBJ whole genome shotgun (WGS) entry which is preliminary data.</text>
</comment>
<protein>
    <recommendedName>
        <fullName evidence="1">Flavodoxin-like domain-containing protein</fullName>
    </recommendedName>
</protein>
<dbReference type="SUPFAM" id="SSF52218">
    <property type="entry name" value="Flavoproteins"/>
    <property type="match status" value="1"/>
</dbReference>
<name>A0ABR4XI05_9MICO</name>
<dbReference type="Proteomes" id="UP000029990">
    <property type="component" value="Unassembled WGS sequence"/>
</dbReference>
<keyword evidence="3" id="KW-1185">Reference proteome</keyword>
<feature type="domain" description="Flavodoxin-like" evidence="1">
    <location>
        <begin position="7"/>
        <end position="166"/>
    </location>
</feature>
<dbReference type="Pfam" id="PF00258">
    <property type="entry name" value="Flavodoxin_1"/>
    <property type="match status" value="1"/>
</dbReference>
<proteinExistence type="predicted"/>
<dbReference type="InterPro" id="IPR001226">
    <property type="entry name" value="Flavodoxin_CS"/>
</dbReference>
<dbReference type="Gene3D" id="3.40.50.360">
    <property type="match status" value="1"/>
</dbReference>
<dbReference type="PROSITE" id="PS50902">
    <property type="entry name" value="FLAVODOXIN_LIKE"/>
    <property type="match status" value="1"/>
</dbReference>
<evidence type="ECO:0000313" key="3">
    <source>
        <dbReference type="Proteomes" id="UP000029990"/>
    </source>
</evidence>
<dbReference type="PROSITE" id="PS00201">
    <property type="entry name" value="FLAVODOXIN"/>
    <property type="match status" value="1"/>
</dbReference>
<reference evidence="2 3" key="1">
    <citation type="submission" date="2013-08" db="EMBL/GenBank/DDBJ databases">
        <title>The genome sequence of Knoellia flava.</title>
        <authorList>
            <person name="Zhu W."/>
            <person name="Wang G."/>
        </authorList>
    </citation>
    <scope>NUCLEOTIDE SEQUENCE [LARGE SCALE GENOMIC DNA]</scope>
    <source>
        <strain evidence="2 3">TL1</strain>
    </source>
</reference>
<dbReference type="InterPro" id="IPR029039">
    <property type="entry name" value="Flavoprotein-like_sf"/>
</dbReference>
<sequence>MIGMTHTWVVYESMFGNTREVAEAVAAGLREGGEVEVHEVSDATRLPPGLDLVVVGGPTHAFGLSRASTREDAGTKAHRAVESASMGVREWLAGLDGSTLPAYATFDTRVNHPRLPGSAAKKAAKRLRRMGATQAADPESFWVEGTEGPLVDGELDRARGWGRSLAHV</sequence>
<evidence type="ECO:0000313" key="2">
    <source>
        <dbReference type="EMBL" id="KGN35823.1"/>
    </source>
</evidence>
<accession>A0ABR4XI05</accession>